<dbReference type="GeneID" id="117644984"/>
<keyword evidence="3" id="KW-1185">Reference proteome</keyword>
<evidence type="ECO:0000256" key="2">
    <source>
        <dbReference type="SAM" id="Phobius"/>
    </source>
</evidence>
<dbReference type="OrthoDB" id="10265389at2759"/>
<organism evidence="4">
    <name type="scientific">Thrips palmi</name>
    <name type="common">Melon thrips</name>
    <dbReference type="NCBI Taxonomy" id="161013"/>
    <lineage>
        <taxon>Eukaryota</taxon>
        <taxon>Metazoa</taxon>
        <taxon>Ecdysozoa</taxon>
        <taxon>Arthropoda</taxon>
        <taxon>Hexapoda</taxon>
        <taxon>Insecta</taxon>
        <taxon>Pterygota</taxon>
        <taxon>Neoptera</taxon>
        <taxon>Paraneoptera</taxon>
        <taxon>Thysanoptera</taxon>
        <taxon>Terebrantia</taxon>
        <taxon>Thripoidea</taxon>
        <taxon>Thripidae</taxon>
        <taxon>Thrips</taxon>
    </lineage>
</organism>
<keyword evidence="2" id="KW-0812">Transmembrane</keyword>
<dbReference type="Proteomes" id="UP000515158">
    <property type="component" value="Unplaced"/>
</dbReference>
<protein>
    <submittedName>
        <fullName evidence="4">Nose resistant to fluoxetine protein 6-like</fullName>
    </submittedName>
</protein>
<dbReference type="PANTHER" id="PTHR11161:SF0">
    <property type="entry name" value="O-ACYLTRANSFERASE LIKE PROTEIN"/>
    <property type="match status" value="1"/>
</dbReference>
<dbReference type="PANTHER" id="PTHR11161">
    <property type="entry name" value="O-ACYLTRANSFERASE"/>
    <property type="match status" value="1"/>
</dbReference>
<name>A0A6P8YUE4_THRPL</name>
<evidence type="ECO:0000313" key="4">
    <source>
        <dbReference type="RefSeq" id="XP_034240741.1"/>
    </source>
</evidence>
<keyword evidence="2" id="KW-0472">Membrane</keyword>
<dbReference type="RefSeq" id="XP_034240741.1">
    <property type="nucleotide sequence ID" value="XM_034384850.1"/>
</dbReference>
<feature type="compositionally biased region" description="Basic and acidic residues" evidence="1">
    <location>
        <begin position="116"/>
        <end position="125"/>
    </location>
</feature>
<gene>
    <name evidence="4" type="primary">LOC117644984</name>
</gene>
<sequence length="134" mass="14421">MGYGGVFNSILSWSPLVALGRLTFSVFLVHLTIIIVSVGSMRQPAHLSDFSLASETVADIAMSYAAGLLLYFCVEAPMLNLQTIVFARLSSKRVSAERVLREEPASGKASGAAGDVNKEHEDADNRTWTITTDA</sequence>
<accession>A0A6P8YUE4</accession>
<dbReference type="AlphaFoldDB" id="A0A6P8YUE4"/>
<feature type="transmembrane region" description="Helical" evidence="2">
    <location>
        <begin position="16"/>
        <end position="38"/>
    </location>
</feature>
<evidence type="ECO:0000256" key="1">
    <source>
        <dbReference type="SAM" id="MobiDB-lite"/>
    </source>
</evidence>
<dbReference type="InterPro" id="IPR052728">
    <property type="entry name" value="O2_lipid_transport_reg"/>
</dbReference>
<evidence type="ECO:0000313" key="3">
    <source>
        <dbReference type="Proteomes" id="UP000515158"/>
    </source>
</evidence>
<keyword evidence="2" id="KW-1133">Transmembrane helix</keyword>
<reference evidence="4" key="1">
    <citation type="submission" date="2025-08" db="UniProtKB">
        <authorList>
            <consortium name="RefSeq"/>
        </authorList>
    </citation>
    <scope>IDENTIFICATION</scope>
    <source>
        <tissue evidence="4">Total insect</tissue>
    </source>
</reference>
<dbReference type="InParanoid" id="A0A6P8YUE4"/>
<dbReference type="KEGG" id="tpal:117644984"/>
<proteinExistence type="predicted"/>
<feature type="region of interest" description="Disordered" evidence="1">
    <location>
        <begin position="98"/>
        <end position="134"/>
    </location>
</feature>